<evidence type="ECO:0000256" key="3">
    <source>
        <dbReference type="SAM" id="SignalP"/>
    </source>
</evidence>
<feature type="transmembrane region" description="Helical" evidence="2">
    <location>
        <begin position="70"/>
        <end position="90"/>
    </location>
</feature>
<feature type="compositionally biased region" description="Basic and acidic residues" evidence="1">
    <location>
        <begin position="125"/>
        <end position="136"/>
    </location>
</feature>
<keyword evidence="3" id="KW-0732">Signal</keyword>
<keyword evidence="2" id="KW-0472">Membrane</keyword>
<keyword evidence="2" id="KW-1133">Transmembrane helix</keyword>
<organism evidence="4 5">
    <name type="scientific">Chionoecetes opilio</name>
    <name type="common">Atlantic snow crab</name>
    <name type="synonym">Cancer opilio</name>
    <dbReference type="NCBI Taxonomy" id="41210"/>
    <lineage>
        <taxon>Eukaryota</taxon>
        <taxon>Metazoa</taxon>
        <taxon>Ecdysozoa</taxon>
        <taxon>Arthropoda</taxon>
        <taxon>Crustacea</taxon>
        <taxon>Multicrustacea</taxon>
        <taxon>Malacostraca</taxon>
        <taxon>Eumalacostraca</taxon>
        <taxon>Eucarida</taxon>
        <taxon>Decapoda</taxon>
        <taxon>Pleocyemata</taxon>
        <taxon>Brachyura</taxon>
        <taxon>Eubrachyura</taxon>
        <taxon>Majoidea</taxon>
        <taxon>Majidae</taxon>
        <taxon>Chionoecetes</taxon>
    </lineage>
</organism>
<keyword evidence="2" id="KW-0812">Transmembrane</keyword>
<dbReference type="EMBL" id="JACEEZ010001875">
    <property type="protein sequence ID" value="KAG0728760.1"/>
    <property type="molecule type" value="Genomic_DNA"/>
</dbReference>
<feature type="chain" id="PRO_5035296040" evidence="3">
    <location>
        <begin position="20"/>
        <end position="136"/>
    </location>
</feature>
<feature type="region of interest" description="Disordered" evidence="1">
    <location>
        <begin position="114"/>
        <end position="136"/>
    </location>
</feature>
<gene>
    <name evidence="4" type="ORF">GWK47_031825</name>
</gene>
<accession>A0A8J5D4P5</accession>
<protein>
    <submittedName>
        <fullName evidence="4">Uncharacterized protein</fullName>
    </submittedName>
</protein>
<evidence type="ECO:0000256" key="2">
    <source>
        <dbReference type="SAM" id="Phobius"/>
    </source>
</evidence>
<evidence type="ECO:0000313" key="5">
    <source>
        <dbReference type="Proteomes" id="UP000770661"/>
    </source>
</evidence>
<comment type="caution">
    <text evidence="4">The sequence shown here is derived from an EMBL/GenBank/DDBJ whole genome shotgun (WGS) entry which is preliminary data.</text>
</comment>
<evidence type="ECO:0000313" key="4">
    <source>
        <dbReference type="EMBL" id="KAG0728760.1"/>
    </source>
</evidence>
<sequence>MTSIKGIVLLWLHWVQVSADKIECYSDVDGSKDDPNNIYNCNKAEKCCHESGLPSCCTEKPTEVAVWEQVQLWGTLVALIIILALLVWYWRHDGNYCSNEKGEQCSCCRRSEDDSHITEGTAGPEDEKQLEYQEVE</sequence>
<evidence type="ECO:0000256" key="1">
    <source>
        <dbReference type="SAM" id="MobiDB-lite"/>
    </source>
</evidence>
<feature type="signal peptide" evidence="3">
    <location>
        <begin position="1"/>
        <end position="19"/>
    </location>
</feature>
<name>A0A8J5D4P5_CHIOP</name>
<reference evidence="4" key="1">
    <citation type="submission" date="2020-07" db="EMBL/GenBank/DDBJ databases">
        <title>The High-quality genome of the commercially important snow crab, Chionoecetes opilio.</title>
        <authorList>
            <person name="Jeong J.-H."/>
            <person name="Ryu S."/>
        </authorList>
    </citation>
    <scope>NUCLEOTIDE SEQUENCE</scope>
    <source>
        <strain evidence="4">MADBK_172401_WGS</strain>
        <tissue evidence="4">Digestive gland</tissue>
    </source>
</reference>
<keyword evidence="5" id="KW-1185">Reference proteome</keyword>
<dbReference type="OrthoDB" id="6379279at2759"/>
<proteinExistence type="predicted"/>
<dbReference type="Proteomes" id="UP000770661">
    <property type="component" value="Unassembled WGS sequence"/>
</dbReference>
<dbReference type="AlphaFoldDB" id="A0A8J5D4P5"/>